<comment type="caution">
    <text evidence="1">The sequence shown here is derived from an EMBL/GenBank/DDBJ whole genome shotgun (WGS) entry which is preliminary data.</text>
</comment>
<dbReference type="EMBL" id="MU274903">
    <property type="protein sequence ID" value="KAI0092797.1"/>
    <property type="molecule type" value="Genomic_DNA"/>
</dbReference>
<proteinExistence type="predicted"/>
<evidence type="ECO:0000313" key="1">
    <source>
        <dbReference type="EMBL" id="KAI0092797.1"/>
    </source>
</evidence>
<evidence type="ECO:0000313" key="2">
    <source>
        <dbReference type="Proteomes" id="UP001055072"/>
    </source>
</evidence>
<name>A0ACB8UEH8_9APHY</name>
<reference evidence="1" key="1">
    <citation type="journal article" date="2021" name="Environ. Microbiol.">
        <title>Gene family expansions and transcriptome signatures uncover fungal adaptations to wood decay.</title>
        <authorList>
            <person name="Hage H."/>
            <person name="Miyauchi S."/>
            <person name="Viragh M."/>
            <person name="Drula E."/>
            <person name="Min B."/>
            <person name="Chaduli D."/>
            <person name="Navarro D."/>
            <person name="Favel A."/>
            <person name="Norest M."/>
            <person name="Lesage-Meessen L."/>
            <person name="Balint B."/>
            <person name="Merenyi Z."/>
            <person name="de Eugenio L."/>
            <person name="Morin E."/>
            <person name="Martinez A.T."/>
            <person name="Baldrian P."/>
            <person name="Stursova M."/>
            <person name="Martinez M.J."/>
            <person name="Novotny C."/>
            <person name="Magnuson J.K."/>
            <person name="Spatafora J.W."/>
            <person name="Maurice S."/>
            <person name="Pangilinan J."/>
            <person name="Andreopoulos W."/>
            <person name="LaButti K."/>
            <person name="Hundley H."/>
            <person name="Na H."/>
            <person name="Kuo A."/>
            <person name="Barry K."/>
            <person name="Lipzen A."/>
            <person name="Henrissat B."/>
            <person name="Riley R."/>
            <person name="Ahrendt S."/>
            <person name="Nagy L.G."/>
            <person name="Grigoriev I.V."/>
            <person name="Martin F."/>
            <person name="Rosso M.N."/>
        </authorList>
    </citation>
    <scope>NUCLEOTIDE SEQUENCE</scope>
    <source>
        <strain evidence="1">CBS 384.51</strain>
    </source>
</reference>
<protein>
    <submittedName>
        <fullName evidence="1">Uncharacterized protein</fullName>
    </submittedName>
</protein>
<organism evidence="1 2">
    <name type="scientific">Irpex rosettiformis</name>
    <dbReference type="NCBI Taxonomy" id="378272"/>
    <lineage>
        <taxon>Eukaryota</taxon>
        <taxon>Fungi</taxon>
        <taxon>Dikarya</taxon>
        <taxon>Basidiomycota</taxon>
        <taxon>Agaricomycotina</taxon>
        <taxon>Agaricomycetes</taxon>
        <taxon>Polyporales</taxon>
        <taxon>Irpicaceae</taxon>
        <taxon>Irpex</taxon>
    </lineage>
</organism>
<sequence>MSPHATQQPTDVELKPVSPTHASTTRSTGGNAPRNVSNQTVKPKETTISSPASPPKQSHKQAQTATHNPAQSQMKKLSRKSSKPIINWLQRKLAGSVRSRRASDADAFKAPRPVKDRSLSKEQRRRSSVPAVPPMPLVEQNKKGDKGSQGKKLDPVVVPKRNTISLDGSDDYNSYIDRHTVDSLDDYRGSFARDSLWSPTSISVREADEDASVRPLPPSAPPSPSPSHSSSSYLSDPRTFASMAASTKPTTLLSVDLAGGGMAHIAQAPPTPTLAAHRLGPHARAHSTAPSTVGSITFSTLPASASSRPSPTGPGNLSRGSVQHGTLNAPQHTTHHPRYNPRPSSPPPDDASVLTLASSAFGIPGSRVGANALTGRRSLADDSFSHISGAPGIGDSVSHFTPGDLDGDDDRLTEADRDGDVDASVRALRPRSSRRGSWESEASGWSAHLGTGTPSIVRDRSLWTTPSLRTGTRSVNLATEEEYPDRASSNHDDRDDRSLAFTTFTTSEAFREEELEQDKSEELSPIRGAAGEHEPPTSSHGASQDTERPQSPTRSSVTENGGPGAATPKRDKGQETPKVSNLSLEDHPPPMPSMQDSVAKEILVANS</sequence>
<dbReference type="Proteomes" id="UP001055072">
    <property type="component" value="Unassembled WGS sequence"/>
</dbReference>
<accession>A0ACB8UEH8</accession>
<gene>
    <name evidence="1" type="ORF">BDY19DRAFT_1083906</name>
</gene>
<keyword evidence="2" id="KW-1185">Reference proteome</keyword>